<dbReference type="EMBL" id="GGMR01015016">
    <property type="protein sequence ID" value="MBY27635.1"/>
    <property type="molecule type" value="Transcribed_RNA"/>
</dbReference>
<accession>A0A2S2PE08</accession>
<reference evidence="1" key="1">
    <citation type="submission" date="2018-04" db="EMBL/GenBank/DDBJ databases">
        <title>Transcriptome of Schizaphis graminum biotype I.</title>
        <authorList>
            <person name="Scully E.D."/>
            <person name="Geib S.M."/>
            <person name="Palmer N.A."/>
            <person name="Koch K."/>
            <person name="Bradshaw J."/>
            <person name="Heng-Moss T."/>
            <person name="Sarath G."/>
        </authorList>
    </citation>
    <scope>NUCLEOTIDE SEQUENCE</scope>
</reference>
<sequence>MIKAREHSLKQFSVNIQMQTCVVFFPHTVKCIMVEAPVEENVKELDKPPEPVMVEKTVCEVANLCASKYEELIVIEANAVELTEDNLNEMFFMEKEFLESFPQELIEELLSKKVYSVMLSMPIIKHEIDAQEVGAEDENTSEPIDLMGVIEQKLSTIIYGNGTPLNPSPNSCT</sequence>
<organism evidence="1">
    <name type="scientific">Schizaphis graminum</name>
    <name type="common">Green bug aphid</name>
    <dbReference type="NCBI Taxonomy" id="13262"/>
    <lineage>
        <taxon>Eukaryota</taxon>
        <taxon>Metazoa</taxon>
        <taxon>Ecdysozoa</taxon>
        <taxon>Arthropoda</taxon>
        <taxon>Hexapoda</taxon>
        <taxon>Insecta</taxon>
        <taxon>Pterygota</taxon>
        <taxon>Neoptera</taxon>
        <taxon>Paraneoptera</taxon>
        <taxon>Hemiptera</taxon>
        <taxon>Sternorrhyncha</taxon>
        <taxon>Aphidomorpha</taxon>
        <taxon>Aphidoidea</taxon>
        <taxon>Aphididae</taxon>
        <taxon>Aphidini</taxon>
        <taxon>Schizaphis</taxon>
    </lineage>
</organism>
<protein>
    <submittedName>
        <fullName evidence="1">Uncharacterized protein</fullName>
    </submittedName>
</protein>
<dbReference type="AlphaFoldDB" id="A0A2S2PE08"/>
<name>A0A2S2PE08_SCHGA</name>
<evidence type="ECO:0000313" key="1">
    <source>
        <dbReference type="EMBL" id="MBY27635.1"/>
    </source>
</evidence>
<proteinExistence type="predicted"/>
<gene>
    <name evidence="1" type="ORF">g.164254</name>
</gene>